<evidence type="ECO:0000313" key="5">
    <source>
        <dbReference type="Proteomes" id="UP001183809"/>
    </source>
</evidence>
<dbReference type="Proteomes" id="UP001183809">
    <property type="component" value="Unassembled WGS sequence"/>
</dbReference>
<dbReference type="Pfam" id="PF09851">
    <property type="entry name" value="SHOCT"/>
    <property type="match status" value="1"/>
</dbReference>
<protein>
    <submittedName>
        <fullName evidence="4">SHOCT domain-containing protein</fullName>
    </submittedName>
</protein>
<keyword evidence="5" id="KW-1185">Reference proteome</keyword>
<dbReference type="InterPro" id="IPR018649">
    <property type="entry name" value="SHOCT"/>
</dbReference>
<keyword evidence="2" id="KW-0812">Transmembrane</keyword>
<sequence>MMWYGGWGGWFFMAVITVAFWALLIVGILALVHYSHRTGPGQRPDMPSSGSGGFGWGPDRRAEDLLAERFARGEIDEDEYRRRLSVLREHR</sequence>
<evidence type="ECO:0000256" key="2">
    <source>
        <dbReference type="SAM" id="Phobius"/>
    </source>
</evidence>
<accession>A0ABU2TXV6</accession>
<reference evidence="5" key="1">
    <citation type="submission" date="2023-07" db="EMBL/GenBank/DDBJ databases">
        <title>30 novel species of actinomycetes from the DSMZ collection.</title>
        <authorList>
            <person name="Nouioui I."/>
        </authorList>
    </citation>
    <scope>NUCLEOTIDE SEQUENCE [LARGE SCALE GENOMIC DNA]</scope>
    <source>
        <strain evidence="5">DSM 41699</strain>
    </source>
</reference>
<gene>
    <name evidence="4" type="ORF">RM764_22795</name>
</gene>
<evidence type="ECO:0000313" key="4">
    <source>
        <dbReference type="EMBL" id="MDT0465799.1"/>
    </source>
</evidence>
<keyword evidence="2" id="KW-0472">Membrane</keyword>
<feature type="domain" description="SHOCT" evidence="3">
    <location>
        <begin position="63"/>
        <end position="87"/>
    </location>
</feature>
<evidence type="ECO:0000256" key="1">
    <source>
        <dbReference type="SAM" id="MobiDB-lite"/>
    </source>
</evidence>
<keyword evidence="2" id="KW-1133">Transmembrane helix</keyword>
<dbReference type="EMBL" id="JAVREY010000028">
    <property type="protein sequence ID" value="MDT0465799.1"/>
    <property type="molecule type" value="Genomic_DNA"/>
</dbReference>
<feature type="transmembrane region" description="Helical" evidence="2">
    <location>
        <begin position="12"/>
        <end position="34"/>
    </location>
</feature>
<name>A0ABU2TXV6_9ACTN</name>
<organism evidence="4 5">
    <name type="scientific">Streptomyces gibsoniae</name>
    <dbReference type="NCBI Taxonomy" id="3075529"/>
    <lineage>
        <taxon>Bacteria</taxon>
        <taxon>Bacillati</taxon>
        <taxon>Actinomycetota</taxon>
        <taxon>Actinomycetes</taxon>
        <taxon>Kitasatosporales</taxon>
        <taxon>Streptomycetaceae</taxon>
        <taxon>Streptomyces</taxon>
    </lineage>
</organism>
<evidence type="ECO:0000259" key="3">
    <source>
        <dbReference type="Pfam" id="PF09851"/>
    </source>
</evidence>
<dbReference type="RefSeq" id="WP_311697266.1">
    <property type="nucleotide sequence ID" value="NZ_JAVREY010000028.1"/>
</dbReference>
<proteinExistence type="predicted"/>
<comment type="caution">
    <text evidence="4">The sequence shown here is derived from an EMBL/GenBank/DDBJ whole genome shotgun (WGS) entry which is preliminary data.</text>
</comment>
<feature type="region of interest" description="Disordered" evidence="1">
    <location>
        <begin position="39"/>
        <end position="59"/>
    </location>
</feature>